<evidence type="ECO:0000256" key="2">
    <source>
        <dbReference type="ARBA" id="ARBA00010992"/>
    </source>
</evidence>
<evidence type="ECO:0000256" key="7">
    <source>
        <dbReference type="SAM" id="Phobius"/>
    </source>
</evidence>
<feature type="transmembrane region" description="Helical" evidence="7">
    <location>
        <begin position="361"/>
        <end position="379"/>
    </location>
</feature>
<feature type="transmembrane region" description="Helical" evidence="7">
    <location>
        <begin position="76"/>
        <end position="101"/>
    </location>
</feature>
<feature type="region of interest" description="Disordered" evidence="6">
    <location>
        <begin position="1"/>
        <end position="20"/>
    </location>
</feature>
<dbReference type="InterPro" id="IPR036259">
    <property type="entry name" value="MFS_trans_sf"/>
</dbReference>
<evidence type="ECO:0000256" key="1">
    <source>
        <dbReference type="ARBA" id="ARBA00004141"/>
    </source>
</evidence>
<comment type="similarity">
    <text evidence="2">Belongs to the major facilitator superfamily. Sugar transporter (TC 2.A.1.1) family.</text>
</comment>
<reference evidence="9 10" key="1">
    <citation type="journal article" date="2024" name="IMA Fungus">
        <title>IMA Genome - F19 : A genome assembly and annotation guide to empower mycologists, including annotated draft genome sequences of Ceratocystis pirilliformis, Diaporthe australafricana, Fusarium ophioides, Paecilomyces lecythidis, and Sporothrix stenoceras.</title>
        <authorList>
            <person name="Aylward J."/>
            <person name="Wilson A.M."/>
            <person name="Visagie C.M."/>
            <person name="Spraker J."/>
            <person name="Barnes I."/>
            <person name="Buitendag C."/>
            <person name="Ceriani C."/>
            <person name="Del Mar Angel L."/>
            <person name="du Plessis D."/>
            <person name="Fuchs T."/>
            <person name="Gasser K."/>
            <person name="Kramer D."/>
            <person name="Li W."/>
            <person name="Munsamy K."/>
            <person name="Piso A."/>
            <person name="Price J.L."/>
            <person name="Sonnekus B."/>
            <person name="Thomas C."/>
            <person name="van der Nest A."/>
            <person name="van Dijk A."/>
            <person name="van Heerden A."/>
            <person name="van Vuuren N."/>
            <person name="Yilmaz N."/>
            <person name="Duong T.A."/>
            <person name="van der Merwe N.A."/>
            <person name="Wingfield M.J."/>
            <person name="Wingfield B.D."/>
        </authorList>
    </citation>
    <scope>NUCLEOTIDE SEQUENCE [LARGE SCALE GENOMIC DNA]</scope>
    <source>
        <strain evidence="9 10">CMW 5346</strain>
    </source>
</reference>
<keyword evidence="3 7" id="KW-0812">Transmembrane</keyword>
<feature type="transmembrane region" description="Helical" evidence="7">
    <location>
        <begin position="34"/>
        <end position="56"/>
    </location>
</feature>
<feature type="transmembrane region" description="Helical" evidence="7">
    <location>
        <begin position="430"/>
        <end position="448"/>
    </location>
</feature>
<dbReference type="Proteomes" id="UP001583186">
    <property type="component" value="Unassembled WGS sequence"/>
</dbReference>
<keyword evidence="5 7" id="KW-0472">Membrane</keyword>
<evidence type="ECO:0000256" key="6">
    <source>
        <dbReference type="SAM" id="MobiDB-lite"/>
    </source>
</evidence>
<keyword evidence="4 7" id="KW-1133">Transmembrane helix</keyword>
<feature type="transmembrane region" description="Helical" evidence="7">
    <location>
        <begin position="460"/>
        <end position="478"/>
    </location>
</feature>
<organism evidence="9 10">
    <name type="scientific">Sporothrix stenoceras</name>
    <dbReference type="NCBI Taxonomy" id="5173"/>
    <lineage>
        <taxon>Eukaryota</taxon>
        <taxon>Fungi</taxon>
        <taxon>Dikarya</taxon>
        <taxon>Ascomycota</taxon>
        <taxon>Pezizomycotina</taxon>
        <taxon>Sordariomycetes</taxon>
        <taxon>Sordariomycetidae</taxon>
        <taxon>Ophiostomatales</taxon>
        <taxon>Ophiostomataceae</taxon>
        <taxon>Sporothrix</taxon>
    </lineage>
</organism>
<protein>
    <recommendedName>
        <fullName evidence="8">Major facilitator superfamily (MFS) profile domain-containing protein</fullName>
    </recommendedName>
</protein>
<keyword evidence="10" id="KW-1185">Reference proteome</keyword>
<evidence type="ECO:0000259" key="8">
    <source>
        <dbReference type="PROSITE" id="PS50850"/>
    </source>
</evidence>
<dbReference type="PANTHER" id="PTHR48022">
    <property type="entry name" value="PLASTIDIC GLUCOSE TRANSPORTER 4"/>
    <property type="match status" value="1"/>
</dbReference>
<proteinExistence type="inferred from homology"/>
<dbReference type="InterPro" id="IPR050360">
    <property type="entry name" value="MFS_Sugar_Transporters"/>
</dbReference>
<feature type="transmembrane region" description="Helical" evidence="7">
    <location>
        <begin position="295"/>
        <end position="316"/>
    </location>
</feature>
<dbReference type="Gene3D" id="1.20.1250.20">
    <property type="entry name" value="MFS general substrate transporter like domains"/>
    <property type="match status" value="1"/>
</dbReference>
<dbReference type="SUPFAM" id="SSF103473">
    <property type="entry name" value="MFS general substrate transporter"/>
    <property type="match status" value="1"/>
</dbReference>
<name>A0ABR3ZAY3_9PEZI</name>
<evidence type="ECO:0000313" key="9">
    <source>
        <dbReference type="EMBL" id="KAL1897470.1"/>
    </source>
</evidence>
<evidence type="ECO:0000256" key="5">
    <source>
        <dbReference type="ARBA" id="ARBA00023136"/>
    </source>
</evidence>
<feature type="transmembrane region" description="Helical" evidence="7">
    <location>
        <begin position="200"/>
        <end position="221"/>
    </location>
</feature>
<dbReference type="EMBL" id="JAWCUI010000019">
    <property type="protein sequence ID" value="KAL1897470.1"/>
    <property type="molecule type" value="Genomic_DNA"/>
</dbReference>
<dbReference type="PROSITE" id="PS50850">
    <property type="entry name" value="MFS"/>
    <property type="match status" value="1"/>
</dbReference>
<evidence type="ECO:0000256" key="4">
    <source>
        <dbReference type="ARBA" id="ARBA00022989"/>
    </source>
</evidence>
<dbReference type="InterPro" id="IPR020846">
    <property type="entry name" value="MFS_dom"/>
</dbReference>
<comment type="subcellular location">
    <subcellularLocation>
        <location evidence="1">Membrane</location>
        <topology evidence="1">Multi-pass membrane protein</topology>
    </subcellularLocation>
</comment>
<dbReference type="Pfam" id="PF00083">
    <property type="entry name" value="Sugar_tr"/>
    <property type="match status" value="1"/>
</dbReference>
<gene>
    <name evidence="9" type="ORF">Sste5346_004208</name>
</gene>
<feature type="transmembrane region" description="Helical" evidence="7">
    <location>
        <begin position="391"/>
        <end position="418"/>
    </location>
</feature>
<feature type="transmembrane region" description="Helical" evidence="7">
    <location>
        <begin position="174"/>
        <end position="194"/>
    </location>
</feature>
<accession>A0ABR3ZAY3</accession>
<feature type="domain" description="Major facilitator superfamily (MFS) profile" evidence="8">
    <location>
        <begin position="37"/>
        <end position="483"/>
    </location>
</feature>
<feature type="transmembrane region" description="Helical" evidence="7">
    <location>
        <begin position="113"/>
        <end position="137"/>
    </location>
</feature>
<dbReference type="PANTHER" id="PTHR48022:SF11">
    <property type="entry name" value="MONOSACCHARIDE TRANSPORTER (HXT8), PUTATIVE (AFU_ORTHOLOGUE AFUA_2G08120)-RELATED"/>
    <property type="match status" value="1"/>
</dbReference>
<comment type="caution">
    <text evidence="9">The sequence shown here is derived from an EMBL/GenBank/DDBJ whole genome shotgun (WGS) entry which is preliminary data.</text>
</comment>
<evidence type="ECO:0000313" key="10">
    <source>
        <dbReference type="Proteomes" id="UP001583186"/>
    </source>
</evidence>
<dbReference type="InterPro" id="IPR005828">
    <property type="entry name" value="MFS_sugar_transport-like"/>
</dbReference>
<sequence>MAADTENTDPPRGQSAEHVQLDDKMEATGINSRVILIFIILGFGSASMGYASSIIATTLSQPSWAISMNLATATNAVALIGATNGLYYTGGAFGSLFSGYIVHKYGRKKCAALAALIILISSGIIAGSVHIAMFITFRFFQGWGSFQMLSTIPMWMAELVPPKRRGLLVQIHPAMINLGYTVASYTGIGFYYYSGHNNQWRGPLGLAGLFPFLFLVCMHWVPESPRYLLSKNKTDEAWAILRRLHYNKNDPEHLFAKRELYQIQQQVQVDTSQAARTVSGNYAMIFKTKSLRRRAMISAFLTFAQMSSGALVINNYGGLIYQSLGFTNGAVLQMQGGYQITGWVMNTLSMFIIDRFPRNKLMSFGFAVSGVTVIIEAALQKHYLGTTNRSGLIACAAMLFLNVTCLGLFVEGVGFTYVAEIWPTYVRGEGYAIGMCSLCVASIVWLQSAPTAFANIGWKFYIIFIVFDALAAVVIWFYPDTRGKPLEEIAVLFGDRDQVAVFQSDLDDDRALRFVDEKSGAMEIENSGHEAEK</sequence>
<evidence type="ECO:0000256" key="3">
    <source>
        <dbReference type="ARBA" id="ARBA00022692"/>
    </source>
</evidence>